<evidence type="ECO:0000259" key="6">
    <source>
        <dbReference type="PROSITE" id="PS50011"/>
    </source>
</evidence>
<keyword evidence="8" id="KW-1185">Reference proteome</keyword>
<dbReference type="Gene3D" id="1.10.510.10">
    <property type="entry name" value="Transferase(Phosphotransferase) domain 1"/>
    <property type="match status" value="1"/>
</dbReference>
<evidence type="ECO:0000256" key="5">
    <source>
        <dbReference type="PROSITE-ProRule" id="PRU10141"/>
    </source>
</evidence>
<dbReference type="InterPro" id="IPR017441">
    <property type="entry name" value="Protein_kinase_ATP_BS"/>
</dbReference>
<evidence type="ECO:0000313" key="7">
    <source>
        <dbReference type="EMBL" id="TDR42075.1"/>
    </source>
</evidence>
<evidence type="ECO:0000256" key="4">
    <source>
        <dbReference type="ARBA" id="ARBA00022840"/>
    </source>
</evidence>
<dbReference type="InterPro" id="IPR011009">
    <property type="entry name" value="Kinase-like_dom_sf"/>
</dbReference>
<dbReference type="Proteomes" id="UP000295293">
    <property type="component" value="Unassembled WGS sequence"/>
</dbReference>
<dbReference type="EMBL" id="SNZH01000009">
    <property type="protein sequence ID" value="TDR42075.1"/>
    <property type="molecule type" value="Genomic_DNA"/>
</dbReference>
<dbReference type="PROSITE" id="PS00107">
    <property type="entry name" value="PROTEIN_KINASE_ATP"/>
    <property type="match status" value="1"/>
</dbReference>
<dbReference type="CDD" id="cd14014">
    <property type="entry name" value="STKc_PknB_like"/>
    <property type="match status" value="1"/>
</dbReference>
<dbReference type="SMART" id="SM00220">
    <property type="entry name" value="S_TKc"/>
    <property type="match status" value="1"/>
</dbReference>
<dbReference type="SMART" id="SM00028">
    <property type="entry name" value="TPR"/>
    <property type="match status" value="7"/>
</dbReference>
<dbReference type="Pfam" id="PF00069">
    <property type="entry name" value="Pkinase"/>
    <property type="match status" value="1"/>
</dbReference>
<evidence type="ECO:0000256" key="2">
    <source>
        <dbReference type="ARBA" id="ARBA00022741"/>
    </source>
</evidence>
<dbReference type="OrthoDB" id="9783151at2"/>
<dbReference type="PANTHER" id="PTHR43289:SF34">
    <property type="entry name" value="SERINE_THREONINE-PROTEIN KINASE YBDM-RELATED"/>
    <property type="match status" value="1"/>
</dbReference>
<keyword evidence="4 5" id="KW-0067">ATP-binding</keyword>
<comment type="caution">
    <text evidence="7">The sequence shown here is derived from an EMBL/GenBank/DDBJ whole genome shotgun (WGS) entry which is preliminary data.</text>
</comment>
<dbReference type="InterPro" id="IPR000719">
    <property type="entry name" value="Prot_kinase_dom"/>
</dbReference>
<name>A0A4R6YUC9_9GAMM</name>
<keyword evidence="3 7" id="KW-0418">Kinase</keyword>
<accession>A0A4R6YUC9</accession>
<gene>
    <name evidence="7" type="ORF">DFR29_109131</name>
</gene>
<protein>
    <submittedName>
        <fullName evidence="7">Serine/threonine-protein kinase</fullName>
    </submittedName>
</protein>
<dbReference type="InterPro" id="IPR008271">
    <property type="entry name" value="Ser/Thr_kinase_AS"/>
</dbReference>
<dbReference type="PROSITE" id="PS00108">
    <property type="entry name" value="PROTEIN_KINASE_ST"/>
    <property type="match status" value="1"/>
</dbReference>
<evidence type="ECO:0000313" key="8">
    <source>
        <dbReference type="Proteomes" id="UP000295293"/>
    </source>
</evidence>
<dbReference type="PANTHER" id="PTHR43289">
    <property type="entry name" value="MITOGEN-ACTIVATED PROTEIN KINASE KINASE KINASE 20-RELATED"/>
    <property type="match status" value="1"/>
</dbReference>
<dbReference type="SUPFAM" id="SSF48452">
    <property type="entry name" value="TPR-like"/>
    <property type="match status" value="3"/>
</dbReference>
<keyword evidence="1" id="KW-0808">Transferase</keyword>
<evidence type="ECO:0000256" key="1">
    <source>
        <dbReference type="ARBA" id="ARBA00022679"/>
    </source>
</evidence>
<feature type="binding site" evidence="5">
    <location>
        <position position="114"/>
    </location>
    <ligand>
        <name>ATP</name>
        <dbReference type="ChEBI" id="CHEBI:30616"/>
    </ligand>
</feature>
<reference evidence="7 8" key="1">
    <citation type="submission" date="2019-03" db="EMBL/GenBank/DDBJ databases">
        <title>Genomic Encyclopedia of Type Strains, Phase IV (KMG-IV): sequencing the most valuable type-strain genomes for metagenomic binning, comparative biology and taxonomic classification.</title>
        <authorList>
            <person name="Goeker M."/>
        </authorList>
    </citation>
    <scope>NUCLEOTIDE SEQUENCE [LARGE SCALE GENOMIC DNA]</scope>
    <source>
        <strain evidence="7 8">DSM 21667</strain>
    </source>
</reference>
<dbReference type="InterPro" id="IPR019734">
    <property type="entry name" value="TPR_rpt"/>
</dbReference>
<proteinExistence type="predicted"/>
<dbReference type="SUPFAM" id="SSF56112">
    <property type="entry name" value="Protein kinase-like (PK-like)"/>
    <property type="match status" value="1"/>
</dbReference>
<dbReference type="GO" id="GO:0004674">
    <property type="term" value="F:protein serine/threonine kinase activity"/>
    <property type="evidence" value="ECO:0007669"/>
    <property type="project" value="TreeGrafter"/>
</dbReference>
<feature type="domain" description="Protein kinase" evidence="6">
    <location>
        <begin position="83"/>
        <end position="351"/>
    </location>
</feature>
<dbReference type="InterPro" id="IPR011990">
    <property type="entry name" value="TPR-like_helical_dom_sf"/>
</dbReference>
<dbReference type="RefSeq" id="WP_133819568.1">
    <property type="nucleotide sequence ID" value="NZ_SNZH01000009.1"/>
</dbReference>
<dbReference type="Gene3D" id="3.30.200.20">
    <property type="entry name" value="Phosphorylase Kinase, domain 1"/>
    <property type="match status" value="1"/>
</dbReference>
<sequence>MSAASLGLRECFDQLIDLTPPQREAWLAAHVLDAELRQELLAMLAADLDDAPLLATSAAALAQQYTPPHEDGAGLVGSCIGPYRLTEVLGQGGTSVVFRAQRASGAGMQTVALKLLRTGLFSAEGQRRFRREQGVLAQLSHPHISGLIEGGISDAGIPYIAMEFVDGLPITEYATARALGLRARLQLLVTVCRAIDSAHRTLVVHRDLKPSNVLVNTAGDIKVLDFGIARLLDDDDHHATQTNAISLTPGYAAPEQYLPGPVTTATDIYALGILMGELLTGQLLRRGHGHANLSRACAGAAAAPAGMPAGVALTRLLRGDLDAIYDTANAPDPGRRYLSAALLADDLERYLHNQPVTARTPSAWYRLRKSMQRNRTASTAAMLALFAIVLGVSLALWQAHVAREQAQRATAVRDFLIELFDASKAGQLPDQRLTLDQLVQRAGKRLQTQTDLSVATRVELLRTLGEVRMAGSDYIQAGQFYDQALHLAQTFYAPSDTAVTQIRLLQASLLIHQSRYADASTAYAALLPQMRKDNNAASVDGLQNYASALMYSARTEQALAISAEAAQHAAALYGAGSMGAVQADLVRGNLLVGSGRHADAAQLLESALQTWRSSGRAPTQDFLQGLTDLSRVRQTLGESAAAESLLRETLATAERIYDAPHDRIALALLNLGDALSLQARLDEAEPVLVRALAMMRAVYGDGHLRVANTLSSLGKLELRRRDLAAATQHIRAAVQWCERPDLHATRSCTDIFANQADLALATGDLAQADASSTRALAMAQEIFPQGHHWMAYLWQLRAELSLRRNDAAAALALCDQARELLLRLDKQHGTTAEMVLARRASALTALGRPAEALVDIHRALAMWQQLAPAGYLHQIELLDVLASIQTRLGDGRAARDTARRAVALVKDRSWVEPALLARIDALAESGR</sequence>
<dbReference type="PROSITE" id="PS50011">
    <property type="entry name" value="PROTEIN_KINASE_DOM"/>
    <property type="match status" value="1"/>
</dbReference>
<dbReference type="Pfam" id="PF13424">
    <property type="entry name" value="TPR_12"/>
    <property type="match status" value="1"/>
</dbReference>
<keyword evidence="2 5" id="KW-0547">Nucleotide-binding</keyword>
<dbReference type="AlphaFoldDB" id="A0A4R6YUC9"/>
<dbReference type="Gene3D" id="1.25.40.10">
    <property type="entry name" value="Tetratricopeptide repeat domain"/>
    <property type="match status" value="3"/>
</dbReference>
<evidence type="ECO:0000256" key="3">
    <source>
        <dbReference type="ARBA" id="ARBA00022777"/>
    </source>
</evidence>
<dbReference type="GO" id="GO:0005524">
    <property type="term" value="F:ATP binding"/>
    <property type="evidence" value="ECO:0007669"/>
    <property type="project" value="UniProtKB-UniRule"/>
</dbReference>
<organism evidence="7 8">
    <name type="scientific">Tahibacter aquaticus</name>
    <dbReference type="NCBI Taxonomy" id="520092"/>
    <lineage>
        <taxon>Bacteria</taxon>
        <taxon>Pseudomonadati</taxon>
        <taxon>Pseudomonadota</taxon>
        <taxon>Gammaproteobacteria</taxon>
        <taxon>Lysobacterales</taxon>
        <taxon>Rhodanobacteraceae</taxon>
        <taxon>Tahibacter</taxon>
    </lineage>
</organism>